<organism evidence="2 3">
    <name type="scientific">candidate division WOR-3 bacterium</name>
    <dbReference type="NCBI Taxonomy" id="2052148"/>
    <lineage>
        <taxon>Bacteria</taxon>
        <taxon>Bacteria division WOR-3</taxon>
    </lineage>
</organism>
<dbReference type="EMBL" id="VGIR01000161">
    <property type="protein sequence ID" value="MBM3332886.1"/>
    <property type="molecule type" value="Genomic_DNA"/>
</dbReference>
<accession>A0A937XJT9</accession>
<dbReference type="PANTHER" id="PTHR15160">
    <property type="entry name" value="VON HIPPEL-LINDAU PROTEIN"/>
    <property type="match status" value="1"/>
</dbReference>
<sequence length="167" mass="18956">MGRRRTCVIEVRVEGILLDNVNNSPVVLLRERDGDRVLPIFVGPLEASAIAYALEKTKFPRPLTLDLMRLMVEGLQGRVRRVIVTKLENETFFAEVVLETGDRVIAIDARPSDSVGLALRCEAPIYVAEPVMEKAGQWITAQDEDRLKELREKMRTMAPENFGNYRM</sequence>
<dbReference type="AlphaFoldDB" id="A0A937XJT9"/>
<dbReference type="Gene3D" id="3.10.690.10">
    <property type="entry name" value="Bifunctional nuclease domain"/>
    <property type="match status" value="1"/>
</dbReference>
<dbReference type="InterPro" id="IPR036104">
    <property type="entry name" value="BFN_sf"/>
</dbReference>
<evidence type="ECO:0000259" key="1">
    <source>
        <dbReference type="PROSITE" id="PS51658"/>
    </source>
</evidence>
<protein>
    <submittedName>
        <fullName evidence="2">Bifunctional nuclease family protein</fullName>
    </submittedName>
</protein>
<reference evidence="2" key="1">
    <citation type="submission" date="2019-03" db="EMBL/GenBank/DDBJ databases">
        <title>Lake Tanganyika Metagenome-Assembled Genomes (MAGs).</title>
        <authorList>
            <person name="Tran P."/>
        </authorList>
    </citation>
    <scope>NUCLEOTIDE SEQUENCE</scope>
    <source>
        <strain evidence="2">K_DeepCast_150m_m2_040</strain>
    </source>
</reference>
<dbReference type="Pfam" id="PF02577">
    <property type="entry name" value="BFN_dom"/>
    <property type="match status" value="1"/>
</dbReference>
<dbReference type="InterPro" id="IPR003729">
    <property type="entry name" value="Bi_nuclease_dom"/>
</dbReference>
<gene>
    <name evidence="2" type="ORF">FJY68_13735</name>
</gene>
<dbReference type="GO" id="GO:0004518">
    <property type="term" value="F:nuclease activity"/>
    <property type="evidence" value="ECO:0007669"/>
    <property type="project" value="InterPro"/>
</dbReference>
<dbReference type="PANTHER" id="PTHR15160:SF1">
    <property type="entry name" value="VON HIPPEL-LINDAU DISEASE TUMOR SUPPRESSOR"/>
    <property type="match status" value="1"/>
</dbReference>
<dbReference type="PROSITE" id="PS51658">
    <property type="entry name" value="BFN"/>
    <property type="match status" value="1"/>
</dbReference>
<proteinExistence type="predicted"/>
<evidence type="ECO:0000313" key="3">
    <source>
        <dbReference type="Proteomes" id="UP000779900"/>
    </source>
</evidence>
<dbReference type="SUPFAM" id="SSF103256">
    <property type="entry name" value="Hypothetical protein TM0160"/>
    <property type="match status" value="1"/>
</dbReference>
<name>A0A937XJT9_UNCW3</name>
<comment type="caution">
    <text evidence="2">The sequence shown here is derived from an EMBL/GenBank/DDBJ whole genome shotgun (WGS) entry which is preliminary data.</text>
</comment>
<evidence type="ECO:0000313" key="2">
    <source>
        <dbReference type="EMBL" id="MBM3332886.1"/>
    </source>
</evidence>
<feature type="domain" description="BFN" evidence="1">
    <location>
        <begin position="8"/>
        <end position="139"/>
    </location>
</feature>
<dbReference type="Proteomes" id="UP000779900">
    <property type="component" value="Unassembled WGS sequence"/>
</dbReference>